<feature type="domain" description="Pilus assembly protein E-set like" evidence="1">
    <location>
        <begin position="7"/>
        <end position="67"/>
    </location>
</feature>
<evidence type="ECO:0000313" key="2">
    <source>
        <dbReference type="EMBL" id="MEY2345332.1"/>
    </source>
</evidence>
<evidence type="ECO:0000259" key="1">
    <source>
        <dbReference type="Pfam" id="PF16967"/>
    </source>
</evidence>
<accession>A0ABD5LZ46</accession>
<organism evidence="2">
    <name type="scientific">Proteus mirabilis</name>
    <dbReference type="NCBI Taxonomy" id="584"/>
    <lineage>
        <taxon>Bacteria</taxon>
        <taxon>Pseudomonadati</taxon>
        <taxon>Pseudomonadota</taxon>
        <taxon>Gammaproteobacteria</taxon>
        <taxon>Enterobacterales</taxon>
        <taxon>Morganellaceae</taxon>
        <taxon>Proteus</taxon>
    </lineage>
</organism>
<name>A0ABD5LZ46_PROMI</name>
<sequence length="110" mass="12562">MNSDLCFLNSPGEVRIYRQGKLLNIQNFPMGNFEVDTSMLPYGIYEVTIETVIDGKVVTTQHQTINKSFGTANGNFDQLNWEIYGGYIDFDKRHYIKEGGAYNQTPEKVI</sequence>
<gene>
    <name evidence="2" type="ORF">I3679_020830</name>
</gene>
<protein>
    <submittedName>
        <fullName evidence="2">TcfC E-set like domain-containing protein</fullName>
    </submittedName>
</protein>
<dbReference type="AlphaFoldDB" id="A0ABD5LZ46"/>
<comment type="caution">
    <text evidence="2">The sequence shown here is derived from an EMBL/GenBank/DDBJ whole genome shotgun (WGS) entry which is preliminary data.</text>
</comment>
<proteinExistence type="predicted"/>
<dbReference type="InterPro" id="IPR032636">
    <property type="entry name" value="Pilus_assem_E-set-like_dom"/>
</dbReference>
<dbReference type="Pfam" id="PF16967">
    <property type="entry name" value="TcfC"/>
    <property type="match status" value="1"/>
</dbReference>
<dbReference type="EMBL" id="JADQCH020000002">
    <property type="protein sequence ID" value="MEY2345332.1"/>
    <property type="molecule type" value="Genomic_DNA"/>
</dbReference>
<reference evidence="2" key="1">
    <citation type="submission" date="2021-05" db="EMBL/GenBank/DDBJ databases">
        <title>First report of NDM-5 and VEB-6 producing Proteus mirabilis isolated from blood of a sepsis patient in Kolkata, India.</title>
        <authorList>
            <person name="Halder G."/>
            <person name="Chaudhuri B."/>
            <person name="Dutta S."/>
        </authorList>
    </citation>
    <scope>NUCLEOTIDE SEQUENCE [LARGE SCALE GENOMIC DNA]</scope>
    <source>
        <strain evidence="2">7049</strain>
    </source>
</reference>